<dbReference type="SUPFAM" id="SSF53098">
    <property type="entry name" value="Ribonuclease H-like"/>
    <property type="match status" value="1"/>
</dbReference>
<dbReference type="PANTHER" id="PTHR46169:SF15">
    <property type="entry name" value="INNER CENTROMERE PROTEIN A-LIKE ISOFORM X1-RELATED"/>
    <property type="match status" value="1"/>
</dbReference>
<dbReference type="STRING" id="121224.E0VIA8"/>
<evidence type="ECO:0008006" key="4">
    <source>
        <dbReference type="Google" id="ProtNLM"/>
    </source>
</evidence>
<dbReference type="PANTHER" id="PTHR46169">
    <property type="entry name" value="DNA REPLICATION-RELATED ELEMENT FACTOR, ISOFORM A"/>
    <property type="match status" value="1"/>
</dbReference>
<proteinExistence type="predicted"/>
<evidence type="ECO:0000313" key="2">
    <source>
        <dbReference type="EnsemblMetazoa" id="PHUM222180-PA"/>
    </source>
</evidence>
<dbReference type="GO" id="GO:0006357">
    <property type="term" value="P:regulation of transcription by RNA polymerase II"/>
    <property type="evidence" value="ECO:0007669"/>
    <property type="project" value="TreeGrafter"/>
</dbReference>
<dbReference type="EMBL" id="DS235184">
    <property type="protein sequence ID" value="EEB13114.1"/>
    <property type="molecule type" value="Genomic_DNA"/>
</dbReference>
<evidence type="ECO:0000313" key="3">
    <source>
        <dbReference type="Proteomes" id="UP000009046"/>
    </source>
</evidence>
<dbReference type="KEGG" id="phu:Phum_PHUM222180"/>
<dbReference type="FunCoup" id="E0VIA8">
    <property type="interactions" value="161"/>
</dbReference>
<dbReference type="eggNOG" id="KOG1121">
    <property type="taxonomic scope" value="Eukaryota"/>
</dbReference>
<dbReference type="InterPro" id="IPR052717">
    <property type="entry name" value="Vacuolar_transposase_reg"/>
</dbReference>
<dbReference type="OMA" id="TIHYLTH"/>
<reference evidence="2" key="3">
    <citation type="submission" date="2020-05" db="UniProtKB">
        <authorList>
            <consortium name="EnsemblMetazoa"/>
        </authorList>
    </citation>
    <scope>IDENTIFICATION</scope>
    <source>
        <strain evidence="2">USDA</strain>
    </source>
</reference>
<dbReference type="OrthoDB" id="1607513at2759"/>
<dbReference type="GO" id="GO:0005634">
    <property type="term" value="C:nucleus"/>
    <property type="evidence" value="ECO:0007669"/>
    <property type="project" value="TreeGrafter"/>
</dbReference>
<keyword evidence="3" id="KW-1185">Reference proteome</keyword>
<accession>E0VIA8</accession>
<dbReference type="InterPro" id="IPR012337">
    <property type="entry name" value="RNaseH-like_sf"/>
</dbReference>
<name>E0VIA8_PEDHC</name>
<dbReference type="AlphaFoldDB" id="E0VIA8"/>
<sequence length="655" mass="74275">MASSSTSGAESLVYTYKKLVVPVSMRSIYWKYFGFPASDKGEIITKLKIICILCKSQIAYNKNTKLIKIESQVALDDSNKGKVIKKPVKIKQDVSLGIEEAGSSNEEYYISEETPQLFHLDGSEVEETKESKSITDAIANFVIADLQSPYVVDGRGFQRLLVTLKSPCEIPSTMKLTYDLIPKIYKSTKENLLLEICNLSSDVGLTLEEWTSISNHSFLTISVYYQNANNAVVCKVLSTIHILPTIDSNTWEHILESVLSEWNIDYGKVTAVTFATSREEILAAMYNKGYTLIPCFEYTIKECMRLCFENEGIREIVGKVRGIISSILRNSHALESLTVQESSAEARLKKKNVNLQIEGTLQLDNETFWVTTLNMLEQFIAKRDIIENILQDLIEYPLKSGLEMMECDWEVVQDLITLLEPFKVTLMTLSEEKIPLISLLKPLLWQVINNKLKEKETDSLTLQHLKKIIIDDLSFRYNDEQISPLLQIATMLDPRFKLLPYTSDEEKMATGELIKGMLTKVIEDQVPPTEEPVAKKSRLSGTMVPYGMALFKIQKVKADPSENANIEYNQFCTDAIPPLDSCPVQWWSNNRRKYLNLALLADKYICVPACAVLPGKISVENQNSFNIKRSSFTTDPNLLDKVLFLHTVINRKKLV</sequence>
<protein>
    <recommendedName>
        <fullName evidence="4">HAT C-terminal dimerisation domain-containing protein</fullName>
    </recommendedName>
</protein>
<dbReference type="InParanoid" id="E0VIA8"/>
<dbReference type="VEuPathDB" id="VectorBase:PHUM222180"/>
<dbReference type="RefSeq" id="XP_002425852.1">
    <property type="nucleotide sequence ID" value="XM_002425807.1"/>
</dbReference>
<gene>
    <name evidence="2" type="primary">8237880</name>
    <name evidence="1" type="ORF">Phum_PHUM222180</name>
</gene>
<dbReference type="HOGENOM" id="CLU_418764_0_0_1"/>
<dbReference type="Proteomes" id="UP000009046">
    <property type="component" value="Unassembled WGS sequence"/>
</dbReference>
<dbReference type="EMBL" id="AAZO01002577">
    <property type="status" value="NOT_ANNOTATED_CDS"/>
    <property type="molecule type" value="Genomic_DNA"/>
</dbReference>
<dbReference type="EnsemblMetazoa" id="PHUM222180-RA">
    <property type="protein sequence ID" value="PHUM222180-PA"/>
    <property type="gene ID" value="PHUM222180"/>
</dbReference>
<reference evidence="1" key="1">
    <citation type="submission" date="2007-04" db="EMBL/GenBank/DDBJ databases">
        <title>Annotation of Pediculus humanus corporis strain USDA.</title>
        <authorList>
            <person name="Kirkness E."/>
            <person name="Hannick L."/>
            <person name="Hass B."/>
            <person name="Bruggner R."/>
            <person name="Lawson D."/>
            <person name="Bidwell S."/>
            <person name="Joardar V."/>
            <person name="Caler E."/>
            <person name="Walenz B."/>
            <person name="Inman J."/>
            <person name="Schobel S."/>
            <person name="Galinsky K."/>
            <person name="Amedeo P."/>
            <person name="Strausberg R."/>
        </authorList>
    </citation>
    <scope>NUCLEOTIDE SEQUENCE</scope>
    <source>
        <strain evidence="1">USDA</strain>
    </source>
</reference>
<organism>
    <name type="scientific">Pediculus humanus subsp. corporis</name>
    <name type="common">Body louse</name>
    <dbReference type="NCBI Taxonomy" id="121224"/>
    <lineage>
        <taxon>Eukaryota</taxon>
        <taxon>Metazoa</taxon>
        <taxon>Ecdysozoa</taxon>
        <taxon>Arthropoda</taxon>
        <taxon>Hexapoda</taxon>
        <taxon>Insecta</taxon>
        <taxon>Pterygota</taxon>
        <taxon>Neoptera</taxon>
        <taxon>Paraneoptera</taxon>
        <taxon>Psocodea</taxon>
        <taxon>Troctomorpha</taxon>
        <taxon>Phthiraptera</taxon>
        <taxon>Anoplura</taxon>
        <taxon>Pediculidae</taxon>
        <taxon>Pediculus</taxon>
    </lineage>
</organism>
<reference evidence="1" key="2">
    <citation type="submission" date="2007-04" db="EMBL/GenBank/DDBJ databases">
        <title>The genome of the human body louse.</title>
        <authorList>
            <consortium name="The Human Body Louse Genome Consortium"/>
            <person name="Kirkness E."/>
            <person name="Walenz B."/>
            <person name="Hass B."/>
            <person name="Bruggner R."/>
            <person name="Strausberg R."/>
        </authorList>
    </citation>
    <scope>NUCLEOTIDE SEQUENCE</scope>
    <source>
        <strain evidence="1">USDA</strain>
    </source>
</reference>
<dbReference type="GeneID" id="8237880"/>
<dbReference type="CTD" id="8237880"/>
<evidence type="ECO:0000313" key="1">
    <source>
        <dbReference type="EMBL" id="EEB13114.1"/>
    </source>
</evidence>